<evidence type="ECO:0008006" key="3">
    <source>
        <dbReference type="Google" id="ProtNLM"/>
    </source>
</evidence>
<accession>A0A6V8N3X2</accession>
<evidence type="ECO:0000313" key="2">
    <source>
        <dbReference type="Proteomes" id="UP000587586"/>
    </source>
</evidence>
<keyword evidence="2" id="KW-1185">Reference proteome</keyword>
<dbReference type="AlphaFoldDB" id="A0A6V8N3X2"/>
<proteinExistence type="predicted"/>
<organism evidence="1 2">
    <name type="scientific">Geomonas limicola</name>
    <dbReference type="NCBI Taxonomy" id="2740186"/>
    <lineage>
        <taxon>Bacteria</taxon>
        <taxon>Pseudomonadati</taxon>
        <taxon>Thermodesulfobacteriota</taxon>
        <taxon>Desulfuromonadia</taxon>
        <taxon>Geobacterales</taxon>
        <taxon>Geobacteraceae</taxon>
        <taxon>Geomonas</taxon>
    </lineage>
</organism>
<sequence length="149" mass="16632">MTLENLRNLEKLGQLKSHTTSREEVTRMLDAARRNIADAGVEAISNETRFDSAYKAIMQLALTAMMANGFRPDTKRPGHHQTVIQSLPNTIGLSSARMVVLDVLRRKRNNADYLGDDVDEGAMKQCISDAADLLRDVTAWLAEHRPDLV</sequence>
<dbReference type="Proteomes" id="UP000587586">
    <property type="component" value="Unassembled WGS sequence"/>
</dbReference>
<gene>
    <name evidence="1" type="ORF">GMLC_07950</name>
</gene>
<evidence type="ECO:0000313" key="1">
    <source>
        <dbReference type="EMBL" id="GFO67216.1"/>
    </source>
</evidence>
<dbReference type="EMBL" id="BLXZ01000002">
    <property type="protein sequence ID" value="GFO67216.1"/>
    <property type="molecule type" value="Genomic_DNA"/>
</dbReference>
<dbReference type="Gene3D" id="1.20.120.330">
    <property type="entry name" value="Nucleotidyltransferases domain 2"/>
    <property type="match status" value="1"/>
</dbReference>
<name>A0A6V8N3X2_9BACT</name>
<reference evidence="2" key="1">
    <citation type="submission" date="2020-06" db="EMBL/GenBank/DDBJ databases">
        <title>Draft genomic sequecing of Geomonas sp. Red745.</title>
        <authorList>
            <person name="Itoh H."/>
            <person name="Xu Z.X."/>
            <person name="Ushijima N."/>
            <person name="Masuda Y."/>
            <person name="Shiratori Y."/>
            <person name="Senoo K."/>
        </authorList>
    </citation>
    <scope>NUCLEOTIDE SEQUENCE [LARGE SCALE GENOMIC DNA]</scope>
    <source>
        <strain evidence="2">Red745</strain>
    </source>
</reference>
<comment type="caution">
    <text evidence="1">The sequence shown here is derived from an EMBL/GenBank/DDBJ whole genome shotgun (WGS) entry which is preliminary data.</text>
</comment>
<protein>
    <recommendedName>
        <fullName evidence="3">DNA-binding protein</fullName>
    </recommendedName>
</protein>